<sequence length="511" mass="58459">MNLQRQHHKVNEIEQQPVYSMKEWIVLNSPQIMTILILYLAVLVNIGLVNFPYIDDITRQMSGVPNFGAHYSRWGSEIFSWIFQGSRHLTDQGITLFILSSLILTLTSSLALSYVYKEKIPWGAAIISVLIGINPWFLECLSFRFDGPFMALSILFGFTAFYWWNKPKWQLFIASILSVFMLCNTYQSSSGVFIIVALTLAYKEILDGRKLVKVMHKLLISALGFILGMGIYLIETKFNPNLSNRGETVQIASIGKMPQTIIQNIQAYYETITTDSAKIWLLMLGILIVVFAWYSLINTKLNYLFTLAFATSYLVVGAILSYGVLLVFAHPLVKTVGRYGGFGVWVFAALVGILSAQQLTDKKISRYVIQSFLVVFMYYQLAFGFGYASMLSAQKSAFEFQSQNLVADLKNVVTPEQNVLHVDHLFASPTILENAKRNYPILDKIVPSISSMYWPNQFWFNHYTQIDVYLDTKPVDFNTFVQQNPTAQLVAQNHYYDMYLLNKEIYVRMKK</sequence>
<feature type="transmembrane region" description="Helical" evidence="1">
    <location>
        <begin position="279"/>
        <end position="297"/>
    </location>
</feature>
<protein>
    <recommendedName>
        <fullName evidence="4">Glycosyltransferase RgtA/B/C/D-like domain-containing protein</fullName>
    </recommendedName>
</protein>
<accession>S0KT83</accession>
<comment type="caution">
    <text evidence="2">The sequence shown here is derived from an EMBL/GenBank/DDBJ whole genome shotgun (WGS) entry which is preliminary data.</text>
</comment>
<dbReference type="InterPro" id="IPR025686">
    <property type="entry name" value="Glucos_trans_II"/>
</dbReference>
<dbReference type="PATRIC" id="fig|1121865.3.peg.900"/>
<feature type="transmembrane region" description="Helical" evidence="1">
    <location>
        <begin position="94"/>
        <end position="114"/>
    </location>
</feature>
<gene>
    <name evidence="2" type="ORF">I568_00293</name>
</gene>
<feature type="transmembrane region" description="Helical" evidence="1">
    <location>
        <begin position="149"/>
        <end position="165"/>
    </location>
</feature>
<feature type="transmembrane region" description="Helical" evidence="1">
    <location>
        <begin position="304"/>
        <end position="330"/>
    </location>
</feature>
<dbReference type="EMBL" id="ASWJ01000002">
    <property type="protein sequence ID" value="EOW87628.1"/>
    <property type="molecule type" value="Genomic_DNA"/>
</dbReference>
<organism evidence="2 3">
    <name type="scientific">Enterococcus columbae DSM 7374 = ATCC 51263</name>
    <dbReference type="NCBI Taxonomy" id="1121865"/>
    <lineage>
        <taxon>Bacteria</taxon>
        <taxon>Bacillati</taxon>
        <taxon>Bacillota</taxon>
        <taxon>Bacilli</taxon>
        <taxon>Lactobacillales</taxon>
        <taxon>Enterococcaceae</taxon>
        <taxon>Enterococcus</taxon>
    </lineage>
</organism>
<feature type="transmembrane region" description="Helical" evidence="1">
    <location>
        <begin position="120"/>
        <end position="137"/>
    </location>
</feature>
<feature type="transmembrane region" description="Helical" evidence="1">
    <location>
        <begin position="336"/>
        <end position="355"/>
    </location>
</feature>
<keyword evidence="1" id="KW-0812">Transmembrane</keyword>
<proteinExistence type="predicted"/>
<dbReference type="AlphaFoldDB" id="S0KT83"/>
<reference evidence="2 3" key="1">
    <citation type="submission" date="2013-03" db="EMBL/GenBank/DDBJ databases">
        <title>The Genome Sequence of Enterococcus columbae ATCC_51263 (PacBio/Illumina hybrid assembly).</title>
        <authorList>
            <consortium name="The Broad Institute Genomics Platform"/>
            <consortium name="The Broad Institute Genome Sequencing Center for Infectious Disease"/>
            <person name="Earl A."/>
            <person name="Russ C."/>
            <person name="Gilmore M."/>
            <person name="Surin D."/>
            <person name="Walker B."/>
            <person name="Young S."/>
            <person name="Zeng Q."/>
            <person name="Gargeya S."/>
            <person name="Fitzgerald M."/>
            <person name="Haas B."/>
            <person name="Abouelleil A."/>
            <person name="Allen A.W."/>
            <person name="Alvarado L."/>
            <person name="Arachchi H.M."/>
            <person name="Berlin A.M."/>
            <person name="Chapman S.B."/>
            <person name="Gainer-Dewar J."/>
            <person name="Goldberg J."/>
            <person name="Griggs A."/>
            <person name="Gujja S."/>
            <person name="Hansen M."/>
            <person name="Howarth C."/>
            <person name="Imamovic A."/>
            <person name="Ireland A."/>
            <person name="Larimer J."/>
            <person name="McCowan C."/>
            <person name="Murphy C."/>
            <person name="Pearson M."/>
            <person name="Poon T.W."/>
            <person name="Priest M."/>
            <person name="Roberts A."/>
            <person name="Saif S."/>
            <person name="Shea T."/>
            <person name="Sisk P."/>
            <person name="Sykes S."/>
            <person name="Wortman J."/>
            <person name="Nusbaum C."/>
            <person name="Birren B."/>
        </authorList>
    </citation>
    <scope>NUCLEOTIDE SEQUENCE [LARGE SCALE GENOMIC DNA]</scope>
    <source>
        <strain evidence="2 3">ATCC 51263</strain>
    </source>
</reference>
<dbReference type="Proteomes" id="UP000014113">
    <property type="component" value="Unassembled WGS sequence"/>
</dbReference>
<dbReference type="RefSeq" id="WP_016183076.1">
    <property type="nucleotide sequence ID" value="NZ_JXKI01000023.1"/>
</dbReference>
<name>S0KT83_9ENTE</name>
<evidence type="ECO:0000256" key="1">
    <source>
        <dbReference type="SAM" id="Phobius"/>
    </source>
</evidence>
<feature type="transmembrane region" description="Helical" evidence="1">
    <location>
        <begin position="32"/>
        <end position="53"/>
    </location>
</feature>
<keyword evidence="1" id="KW-0472">Membrane</keyword>
<keyword evidence="1" id="KW-1133">Transmembrane helix</keyword>
<dbReference type="eggNOG" id="ENOG5033HGX">
    <property type="taxonomic scope" value="Bacteria"/>
</dbReference>
<feature type="transmembrane region" description="Helical" evidence="1">
    <location>
        <begin position="171"/>
        <end position="202"/>
    </location>
</feature>
<dbReference type="Pfam" id="PF14264">
    <property type="entry name" value="Glucos_trans_II"/>
    <property type="match status" value="1"/>
</dbReference>
<evidence type="ECO:0000313" key="2">
    <source>
        <dbReference type="EMBL" id="EOW87628.1"/>
    </source>
</evidence>
<evidence type="ECO:0008006" key="4">
    <source>
        <dbReference type="Google" id="ProtNLM"/>
    </source>
</evidence>
<evidence type="ECO:0000313" key="3">
    <source>
        <dbReference type="Proteomes" id="UP000014113"/>
    </source>
</evidence>
<dbReference type="OrthoDB" id="2043221at2"/>
<keyword evidence="3" id="KW-1185">Reference proteome</keyword>
<dbReference type="STRING" id="1121865.OMW_00914"/>
<feature type="transmembrane region" description="Helical" evidence="1">
    <location>
        <begin position="367"/>
        <end position="388"/>
    </location>
</feature>
<feature type="transmembrane region" description="Helical" evidence="1">
    <location>
        <begin position="214"/>
        <end position="234"/>
    </location>
</feature>